<evidence type="ECO:0000313" key="2">
    <source>
        <dbReference type="EMBL" id="KAK6509030.1"/>
    </source>
</evidence>
<reference evidence="2 3" key="1">
    <citation type="submission" date="2023-08" db="EMBL/GenBank/DDBJ databases">
        <authorList>
            <person name="Palmer J.M."/>
        </authorList>
    </citation>
    <scope>NUCLEOTIDE SEQUENCE [LARGE SCALE GENOMIC DNA]</scope>
    <source>
        <strain evidence="2 3">TWF481</strain>
    </source>
</reference>
<proteinExistence type="predicted"/>
<keyword evidence="3" id="KW-1185">Reference proteome</keyword>
<gene>
    <name evidence="2" type="ORF">TWF481_003796</name>
</gene>
<comment type="caution">
    <text evidence="2">The sequence shown here is derived from an EMBL/GenBank/DDBJ whole genome shotgun (WGS) entry which is preliminary data.</text>
</comment>
<dbReference type="EMBL" id="JAVHJL010000002">
    <property type="protein sequence ID" value="KAK6509030.1"/>
    <property type="molecule type" value="Genomic_DNA"/>
</dbReference>
<feature type="region of interest" description="Disordered" evidence="1">
    <location>
        <begin position="1"/>
        <end position="29"/>
    </location>
</feature>
<dbReference type="Proteomes" id="UP001370758">
    <property type="component" value="Unassembled WGS sequence"/>
</dbReference>
<dbReference type="InterPro" id="IPR011990">
    <property type="entry name" value="TPR-like_helical_dom_sf"/>
</dbReference>
<name>A0AAV9WI50_9PEZI</name>
<accession>A0AAV9WI50</accession>
<evidence type="ECO:0000313" key="3">
    <source>
        <dbReference type="Proteomes" id="UP001370758"/>
    </source>
</evidence>
<dbReference type="Gene3D" id="1.25.40.10">
    <property type="entry name" value="Tetratricopeptide repeat domain"/>
    <property type="match status" value="1"/>
</dbReference>
<organism evidence="2 3">
    <name type="scientific">Arthrobotrys musiformis</name>
    <dbReference type="NCBI Taxonomy" id="47236"/>
    <lineage>
        <taxon>Eukaryota</taxon>
        <taxon>Fungi</taxon>
        <taxon>Dikarya</taxon>
        <taxon>Ascomycota</taxon>
        <taxon>Pezizomycotina</taxon>
        <taxon>Orbiliomycetes</taxon>
        <taxon>Orbiliales</taxon>
        <taxon>Orbiliaceae</taxon>
        <taxon>Arthrobotrys</taxon>
    </lineage>
</organism>
<dbReference type="AlphaFoldDB" id="A0AAV9WI50"/>
<evidence type="ECO:0008006" key="4">
    <source>
        <dbReference type="Google" id="ProtNLM"/>
    </source>
</evidence>
<protein>
    <recommendedName>
        <fullName evidence="4">Clr5 domain-containing protein</fullName>
    </recommendedName>
</protein>
<sequence>MARVPKVRSRASPSRRQGNSSSTRRGYKKRRDIPDFIQGLIADAISRKTKHEDIVELLRQYGDWIENMNGLKYVLRRNGLSGINLNRVNSALVRKECRRAKREGRQTPEFEYVNRPGERVKGTVIKRLLKKDDESDDVASDEDENTLKIRVVEPIEDIDEGQSFWEADFDADGEVDRSLELLGASGTVTYFNVYQNPAVIMVPFQPPIATNFEHGYSEAIDYPWGLSQLDSQSFLGDGFLPPQPGPCVVPVSQFDSGAGLRERLYFESCRQGDGSGEPDNLKDLVSNWELEFSLARGLVEAEIREGEKLRATKSKVPDGDVRELDYTDSHDVWSSHSMAELNHWVNLARAIALEVLIKIRAEQIVSGVPDIFDCYRRVREKSLPSENYCQFMDWDSSDLPPPHVLLTFFEDPESIPLVIRQFFRKSSVEVDVPTPQERELESQLLRAIFKANFSNVVRASLSHTQGDWNLGLRSMAVHIITIEERFGPDHYFLIRAIFRFATAMEHVEYTSINDKHIIPLLLVLLQKLFRLKLEDSPSEDIPHALKHLYRSLVRIQHFEGARQVLKQFEKYSRKLGAENKELFENKMMMLDGMRLLRTGEKGKFLEYLRQVLRYFTKVSSYTTESGFAHTQGHSIACFDFLELGKCLRLAGSPSEAVSSLNKSIEHCRTPKYQLRSREYDGHFELGVCYETMGLPFLALTYFEDDIQYRKQANIFDTAGPAMKAMNRLMDKCGLSQRVRPTNHIRMILHAYYQGYRKALEERELYDKSRPSEDDSEPVRTLFRLFRLFGSVQLHPLPDLLLQWTL</sequence>
<evidence type="ECO:0000256" key="1">
    <source>
        <dbReference type="SAM" id="MobiDB-lite"/>
    </source>
</evidence>
<dbReference type="SUPFAM" id="SSF48452">
    <property type="entry name" value="TPR-like"/>
    <property type="match status" value="1"/>
</dbReference>
<feature type="compositionally biased region" description="Polar residues" evidence="1">
    <location>
        <begin position="11"/>
        <end position="24"/>
    </location>
</feature>